<proteinExistence type="predicted"/>
<dbReference type="Proteomes" id="UP000600918">
    <property type="component" value="Unassembled WGS sequence"/>
</dbReference>
<protein>
    <recommendedName>
        <fullName evidence="3">General transcription factor II-I repeat domain-containing protein 2</fullName>
    </recommendedName>
</protein>
<sequence length="223" mass="26280">MLSSTMKIIIKVINLIRGGNRSLSHKKFQAFLQDENLCLYNDVNWLSRGETLKKFFNLREDILEFLQNKANTNTKDIQENFKEIKFLSELAFLVDITCHLNHLNSQLQEQNHTISDLTGYINVFQNKLKLFIIELEINELYHFPSSEKIAKCHSNVNFLIFQLPLVEIQKQFHRCFKDFDLLKNDLQIFNNPKGYVINEQEIAYRLEVCNLQADPLLLKSKQI</sequence>
<accession>A0A834NCM7</accession>
<evidence type="ECO:0000313" key="2">
    <source>
        <dbReference type="Proteomes" id="UP000600918"/>
    </source>
</evidence>
<gene>
    <name evidence="1" type="ORF">H0235_015021</name>
</gene>
<dbReference type="PANTHER" id="PTHR45913:SF5">
    <property type="entry name" value="GENERAL TRANSCRIPTION FACTOR II-I REPEAT DOMAIN-CONTAINING PROTEIN 2A-LIKE PROTEIN"/>
    <property type="match status" value="1"/>
</dbReference>
<name>A0A834NCM7_VESPE</name>
<reference evidence="1" key="1">
    <citation type="journal article" date="2020" name="G3 (Bethesda)">
        <title>High-Quality Assemblies for Three Invasive Social Wasps from the &lt;i&gt;Vespula&lt;/i&gt; Genus.</title>
        <authorList>
            <person name="Harrop T.W.R."/>
            <person name="Guhlin J."/>
            <person name="McLaughlin G.M."/>
            <person name="Permina E."/>
            <person name="Stockwell P."/>
            <person name="Gilligan J."/>
            <person name="Le Lec M.F."/>
            <person name="Gruber M.A.M."/>
            <person name="Quinn O."/>
            <person name="Lovegrove M."/>
            <person name="Duncan E.J."/>
            <person name="Remnant E.J."/>
            <person name="Van Eeckhoven J."/>
            <person name="Graham B."/>
            <person name="Knapp R.A."/>
            <person name="Langford K.W."/>
            <person name="Kronenberg Z."/>
            <person name="Press M.O."/>
            <person name="Eacker S.M."/>
            <person name="Wilson-Rankin E.E."/>
            <person name="Purcell J."/>
            <person name="Lester P.J."/>
            <person name="Dearden P.K."/>
        </authorList>
    </citation>
    <scope>NUCLEOTIDE SEQUENCE</scope>
    <source>
        <strain evidence="1">Volc-1</strain>
    </source>
</reference>
<evidence type="ECO:0008006" key="3">
    <source>
        <dbReference type="Google" id="ProtNLM"/>
    </source>
</evidence>
<dbReference type="AlphaFoldDB" id="A0A834NCM7"/>
<evidence type="ECO:0000313" key="1">
    <source>
        <dbReference type="EMBL" id="KAF7404327.1"/>
    </source>
</evidence>
<organism evidence="1 2">
    <name type="scientific">Vespula pensylvanica</name>
    <name type="common">Western yellow jacket</name>
    <name type="synonym">Wasp</name>
    <dbReference type="NCBI Taxonomy" id="30213"/>
    <lineage>
        <taxon>Eukaryota</taxon>
        <taxon>Metazoa</taxon>
        <taxon>Ecdysozoa</taxon>
        <taxon>Arthropoda</taxon>
        <taxon>Hexapoda</taxon>
        <taxon>Insecta</taxon>
        <taxon>Pterygota</taxon>
        <taxon>Neoptera</taxon>
        <taxon>Endopterygota</taxon>
        <taxon>Hymenoptera</taxon>
        <taxon>Apocrita</taxon>
        <taxon>Aculeata</taxon>
        <taxon>Vespoidea</taxon>
        <taxon>Vespidae</taxon>
        <taxon>Vespinae</taxon>
        <taxon>Vespula</taxon>
    </lineage>
</organism>
<dbReference type="PANTHER" id="PTHR45913">
    <property type="entry name" value="EPM2A-INTERACTING PROTEIN 1"/>
    <property type="match status" value="1"/>
</dbReference>
<keyword evidence="2" id="KW-1185">Reference proteome</keyword>
<dbReference type="EMBL" id="JACSDY010000016">
    <property type="protein sequence ID" value="KAF7404327.1"/>
    <property type="molecule type" value="Genomic_DNA"/>
</dbReference>
<comment type="caution">
    <text evidence="1">The sequence shown here is derived from an EMBL/GenBank/DDBJ whole genome shotgun (WGS) entry which is preliminary data.</text>
</comment>